<comment type="caution">
    <text evidence="4">The sequence shown here is derived from an EMBL/GenBank/DDBJ whole genome shotgun (WGS) entry which is preliminary data.</text>
</comment>
<dbReference type="SMART" id="SM00331">
    <property type="entry name" value="PP2C_SIG"/>
    <property type="match status" value="1"/>
</dbReference>
<dbReference type="InterPro" id="IPR036457">
    <property type="entry name" value="PPM-type-like_dom_sf"/>
</dbReference>
<evidence type="ECO:0000256" key="1">
    <source>
        <dbReference type="ARBA" id="ARBA00022801"/>
    </source>
</evidence>
<name>A0ABS2VUY7_STRAS</name>
<reference evidence="4 5" key="1">
    <citation type="submission" date="2021-02" db="EMBL/GenBank/DDBJ databases">
        <title>Whole genome sequencing of Streptomyces actuosus VRA1.</title>
        <authorList>
            <person name="Sen G."/>
            <person name="Sen A."/>
        </authorList>
    </citation>
    <scope>NUCLEOTIDE SEQUENCE [LARGE SCALE GENOMIC DNA]</scope>
    <source>
        <strain evidence="4 5">VRA1</strain>
    </source>
</reference>
<dbReference type="InterPro" id="IPR003018">
    <property type="entry name" value="GAF"/>
</dbReference>
<feature type="compositionally biased region" description="Low complexity" evidence="2">
    <location>
        <begin position="66"/>
        <end position="75"/>
    </location>
</feature>
<dbReference type="InterPro" id="IPR029016">
    <property type="entry name" value="GAF-like_dom_sf"/>
</dbReference>
<gene>
    <name evidence="4" type="ORF">JS756_22720</name>
</gene>
<feature type="domain" description="PPM-type phosphatase" evidence="3">
    <location>
        <begin position="180"/>
        <end position="389"/>
    </location>
</feature>
<protein>
    <submittedName>
        <fullName evidence="4">Serine/threonine-protein phosphatase</fullName>
    </submittedName>
</protein>
<organism evidence="4 5">
    <name type="scientific">Streptomyces actuosus</name>
    <dbReference type="NCBI Taxonomy" id="1885"/>
    <lineage>
        <taxon>Bacteria</taxon>
        <taxon>Bacillati</taxon>
        <taxon>Actinomycetota</taxon>
        <taxon>Actinomycetes</taxon>
        <taxon>Kitasatosporales</taxon>
        <taxon>Streptomycetaceae</taxon>
        <taxon>Streptomyces</taxon>
    </lineage>
</organism>
<dbReference type="Proteomes" id="UP000788262">
    <property type="component" value="Unassembled WGS sequence"/>
</dbReference>
<dbReference type="PANTHER" id="PTHR43156">
    <property type="entry name" value="STAGE II SPORULATION PROTEIN E-RELATED"/>
    <property type="match status" value="1"/>
</dbReference>
<keyword evidence="1" id="KW-0378">Hydrolase</keyword>
<sequence length="398" mass="42228">MTRTAAARTGGTAAVVRRTDRTRSRYEAIAGDAELLPDVRWAAAHAAGRPAEPAVHAAPDRTSTPGGRLFRLSRSGRPDPSAGPDRHRRAADGAAGDPAPARGPSALCVPLAVHGHSYGVLVCARPGRPFTRAEAELLALLAQEAAAHVRHAREHERLGRVVGDLQRALRAEPGRPHPNLDVAVRYLPAGRSTLVGGDWCETVRLHFGRTLLVVGDVMGHGVEAAVDMTAYRTSLRSVAAADLPPHRVLRQLDDLAATEADRRPATCLLAHVDPVRRQVTLAGAGHLPPVVISREGGTALLPLPVGPPLGTGLGGYEPATYDLGRDQTLLLFTDGLVERRGEDIDVGLARLAGIRFPDATGLEDILDTVLARLDARHAEDDVAVLAARLHNRPADARD</sequence>
<dbReference type="InterPro" id="IPR052016">
    <property type="entry name" value="Bact_Sigma-Reg"/>
</dbReference>
<accession>A0ABS2VUY7</accession>
<dbReference type="Gene3D" id="3.60.40.10">
    <property type="entry name" value="PPM-type phosphatase domain"/>
    <property type="match status" value="1"/>
</dbReference>
<dbReference type="Pfam" id="PF01590">
    <property type="entry name" value="GAF"/>
    <property type="match status" value="1"/>
</dbReference>
<dbReference type="SUPFAM" id="SSF55781">
    <property type="entry name" value="GAF domain-like"/>
    <property type="match status" value="1"/>
</dbReference>
<dbReference type="SUPFAM" id="SSF81606">
    <property type="entry name" value="PP2C-like"/>
    <property type="match status" value="1"/>
</dbReference>
<evidence type="ECO:0000259" key="3">
    <source>
        <dbReference type="SMART" id="SM00331"/>
    </source>
</evidence>
<dbReference type="EMBL" id="JAFFZS010000019">
    <property type="protein sequence ID" value="MBN0046874.1"/>
    <property type="molecule type" value="Genomic_DNA"/>
</dbReference>
<evidence type="ECO:0000313" key="4">
    <source>
        <dbReference type="EMBL" id="MBN0046874.1"/>
    </source>
</evidence>
<dbReference type="Gene3D" id="3.30.450.40">
    <property type="match status" value="1"/>
</dbReference>
<dbReference type="Pfam" id="PF07228">
    <property type="entry name" value="SpoIIE"/>
    <property type="match status" value="1"/>
</dbReference>
<keyword evidence="5" id="KW-1185">Reference proteome</keyword>
<dbReference type="PANTHER" id="PTHR43156:SF2">
    <property type="entry name" value="STAGE II SPORULATION PROTEIN E"/>
    <property type="match status" value="1"/>
</dbReference>
<feature type="region of interest" description="Disordered" evidence="2">
    <location>
        <begin position="49"/>
        <end position="100"/>
    </location>
</feature>
<evidence type="ECO:0000313" key="5">
    <source>
        <dbReference type="Proteomes" id="UP000788262"/>
    </source>
</evidence>
<evidence type="ECO:0000256" key="2">
    <source>
        <dbReference type="SAM" id="MobiDB-lite"/>
    </source>
</evidence>
<proteinExistence type="predicted"/>
<dbReference type="InterPro" id="IPR001932">
    <property type="entry name" value="PPM-type_phosphatase-like_dom"/>
</dbReference>